<reference evidence="3" key="1">
    <citation type="submission" date="2022-11" db="UniProtKB">
        <authorList>
            <consortium name="WormBaseParasite"/>
        </authorList>
    </citation>
    <scope>IDENTIFICATION</scope>
</reference>
<dbReference type="Proteomes" id="UP000887540">
    <property type="component" value="Unplaced"/>
</dbReference>
<evidence type="ECO:0000256" key="1">
    <source>
        <dbReference type="SAM" id="SignalP"/>
    </source>
</evidence>
<keyword evidence="1" id="KW-0732">Signal</keyword>
<name>A0A914C0J2_9BILA</name>
<dbReference type="AlphaFoldDB" id="A0A914C0J2"/>
<evidence type="ECO:0000313" key="2">
    <source>
        <dbReference type="Proteomes" id="UP000887540"/>
    </source>
</evidence>
<sequence>MFFRASVILAALLIVAISIIETQGAIYGSPYGYSDYGYNSYGRNFPYNGFGYFYRHSYNPYHFNSGRNG</sequence>
<keyword evidence="2" id="KW-1185">Reference proteome</keyword>
<organism evidence="2 3">
    <name type="scientific">Acrobeloides nanus</name>
    <dbReference type="NCBI Taxonomy" id="290746"/>
    <lineage>
        <taxon>Eukaryota</taxon>
        <taxon>Metazoa</taxon>
        <taxon>Ecdysozoa</taxon>
        <taxon>Nematoda</taxon>
        <taxon>Chromadorea</taxon>
        <taxon>Rhabditida</taxon>
        <taxon>Tylenchina</taxon>
        <taxon>Cephalobomorpha</taxon>
        <taxon>Cephaloboidea</taxon>
        <taxon>Cephalobidae</taxon>
        <taxon>Acrobeloides</taxon>
    </lineage>
</organism>
<feature type="signal peptide" evidence="1">
    <location>
        <begin position="1"/>
        <end position="24"/>
    </location>
</feature>
<dbReference type="WBParaSite" id="ACRNAN_Path_1441.g5649.t1">
    <property type="protein sequence ID" value="ACRNAN_Path_1441.g5649.t1"/>
    <property type="gene ID" value="ACRNAN_Path_1441.g5649"/>
</dbReference>
<accession>A0A914C0J2</accession>
<evidence type="ECO:0000313" key="3">
    <source>
        <dbReference type="WBParaSite" id="ACRNAN_Path_1441.g5649.t1"/>
    </source>
</evidence>
<proteinExistence type="predicted"/>
<feature type="chain" id="PRO_5037089043" evidence="1">
    <location>
        <begin position="25"/>
        <end position="69"/>
    </location>
</feature>
<protein>
    <submittedName>
        <fullName evidence="3">Uncharacterized protein</fullName>
    </submittedName>
</protein>